<accession>A0A1H9S5Y4</accession>
<proteinExistence type="predicted"/>
<name>A0A1H9S5Y4_9EURY</name>
<evidence type="ECO:0000313" key="2">
    <source>
        <dbReference type="Proteomes" id="UP000199114"/>
    </source>
</evidence>
<dbReference type="RefSeq" id="WP_175480243.1">
    <property type="nucleotide sequence ID" value="NZ_FOFD01000008.1"/>
</dbReference>
<dbReference type="EMBL" id="FOFD01000008">
    <property type="protein sequence ID" value="SER80348.1"/>
    <property type="molecule type" value="Genomic_DNA"/>
</dbReference>
<reference evidence="2" key="1">
    <citation type="submission" date="2016-10" db="EMBL/GenBank/DDBJ databases">
        <authorList>
            <person name="Varghese N."/>
            <person name="Submissions S."/>
        </authorList>
    </citation>
    <scope>NUCLEOTIDE SEQUENCE [LARGE SCALE GENOMIC DNA]</scope>
    <source>
        <strain evidence="2">DSM 25055</strain>
    </source>
</reference>
<organism evidence="1 2">
    <name type="scientific">Natrinema salaciae</name>
    <dbReference type="NCBI Taxonomy" id="1186196"/>
    <lineage>
        <taxon>Archaea</taxon>
        <taxon>Methanobacteriati</taxon>
        <taxon>Methanobacteriota</taxon>
        <taxon>Stenosarchaea group</taxon>
        <taxon>Halobacteria</taxon>
        <taxon>Halobacteriales</taxon>
        <taxon>Natrialbaceae</taxon>
        <taxon>Natrinema</taxon>
    </lineage>
</organism>
<gene>
    <name evidence="1" type="ORF">SAMN04489841_4593</name>
</gene>
<protein>
    <submittedName>
        <fullName evidence="1">Uncharacterized protein</fullName>
    </submittedName>
</protein>
<dbReference type="Proteomes" id="UP000199114">
    <property type="component" value="Unassembled WGS sequence"/>
</dbReference>
<evidence type="ECO:0000313" key="1">
    <source>
        <dbReference type="EMBL" id="SER80348.1"/>
    </source>
</evidence>
<keyword evidence="2" id="KW-1185">Reference proteome</keyword>
<sequence>MTGSRDRRSIRCLECDAVIPRPDPVVGWWLCDDCELAFDGDGRRITGGRRH</sequence>
<dbReference type="AlphaFoldDB" id="A0A1H9S5Y4"/>